<dbReference type="GO" id="GO:0016780">
    <property type="term" value="F:phosphotransferase activity, for other substituted phosphate groups"/>
    <property type="evidence" value="ECO:0007669"/>
    <property type="project" value="TreeGrafter"/>
</dbReference>
<evidence type="ECO:0000259" key="2">
    <source>
        <dbReference type="Pfam" id="PF02397"/>
    </source>
</evidence>
<dbReference type="Proteomes" id="UP000317421">
    <property type="component" value="Unassembled WGS sequence"/>
</dbReference>
<dbReference type="AlphaFoldDB" id="A0A5C6A958"/>
<dbReference type="PANTHER" id="PTHR30576:SF10">
    <property type="entry name" value="SLL5057 PROTEIN"/>
    <property type="match status" value="1"/>
</dbReference>
<dbReference type="EMBL" id="SJPR01000004">
    <property type="protein sequence ID" value="TWT95845.1"/>
    <property type="molecule type" value="Genomic_DNA"/>
</dbReference>
<keyword evidence="4" id="KW-1185">Reference proteome</keyword>
<protein>
    <submittedName>
        <fullName evidence="3">Putative sugar transferase EpsL</fullName>
        <ecNumber evidence="3">2.-.-.-</ecNumber>
    </submittedName>
</protein>
<feature type="domain" description="Bacterial sugar transferase" evidence="2">
    <location>
        <begin position="178"/>
        <end position="365"/>
    </location>
</feature>
<dbReference type="InterPro" id="IPR003362">
    <property type="entry name" value="Bact_transf"/>
</dbReference>
<sequence>MLTLVRSLVELTAARSRRRQADGFLLSPERFELAAAAERMRVDRNGSVVSLLVVEPSATKNSPKDILDLERMLASRLRLTDTAGWLRDGRLGLLLPDTPESGAWKVATDLCEWYAAGADRPNCDVIVYPDRDSGDLGKPDEDGPDSLVGVGRPGGESPCQQGVSLFDGFFLRPTPLWKRSIDVAGAATGLLLASPLIALGVVAVKLTTTGPAFFVQEREGFGGKRFRMYKLRTMRPDAEELKASLRAVSEQDGPAFKIANDPRVTPVGRLLRKTSIDELPQLWNVLCGDMSLVGPRPLPVDESRACKGWQRRRLHVMPGLTCTWQIYGRNLVPFDDWVRMDLDYAERRSPLLDLVLVAKTGPSVLMQKGR</sequence>
<dbReference type="PANTHER" id="PTHR30576">
    <property type="entry name" value="COLANIC BIOSYNTHESIS UDP-GLUCOSE LIPID CARRIER TRANSFERASE"/>
    <property type="match status" value="1"/>
</dbReference>
<comment type="similarity">
    <text evidence="1">Belongs to the bacterial sugar transferase family.</text>
</comment>
<name>A0A5C6A958_9BACT</name>
<accession>A0A5C6A958</accession>
<comment type="caution">
    <text evidence="3">The sequence shown here is derived from an EMBL/GenBank/DDBJ whole genome shotgun (WGS) entry which is preliminary data.</text>
</comment>
<keyword evidence="3" id="KW-0808">Transferase</keyword>
<dbReference type="EC" id="2.-.-.-" evidence="3"/>
<reference evidence="3 4" key="1">
    <citation type="submission" date="2019-02" db="EMBL/GenBank/DDBJ databases">
        <title>Deep-cultivation of Planctomycetes and their phenomic and genomic characterization uncovers novel biology.</title>
        <authorList>
            <person name="Wiegand S."/>
            <person name="Jogler M."/>
            <person name="Boedeker C."/>
            <person name="Pinto D."/>
            <person name="Vollmers J."/>
            <person name="Rivas-Marin E."/>
            <person name="Kohn T."/>
            <person name="Peeters S.H."/>
            <person name="Heuer A."/>
            <person name="Rast P."/>
            <person name="Oberbeckmann S."/>
            <person name="Bunk B."/>
            <person name="Jeske O."/>
            <person name="Meyerdierks A."/>
            <person name="Storesund J.E."/>
            <person name="Kallscheuer N."/>
            <person name="Luecker S."/>
            <person name="Lage O.M."/>
            <person name="Pohl T."/>
            <person name="Merkel B.J."/>
            <person name="Hornburger P."/>
            <person name="Mueller R.-W."/>
            <person name="Bruemmer F."/>
            <person name="Labrenz M."/>
            <person name="Spormann A.M."/>
            <person name="Op Den Camp H."/>
            <person name="Overmann J."/>
            <person name="Amann R."/>
            <person name="Jetten M.S.M."/>
            <person name="Mascher T."/>
            <person name="Medema M.H."/>
            <person name="Devos D.P."/>
            <person name="Kaster A.-K."/>
            <person name="Ovreas L."/>
            <person name="Rohde M."/>
            <person name="Galperin M.Y."/>
            <person name="Jogler C."/>
        </authorList>
    </citation>
    <scope>NUCLEOTIDE SEQUENCE [LARGE SCALE GENOMIC DNA]</scope>
    <source>
        <strain evidence="3 4">Pla108</strain>
    </source>
</reference>
<evidence type="ECO:0000256" key="1">
    <source>
        <dbReference type="ARBA" id="ARBA00006464"/>
    </source>
</evidence>
<evidence type="ECO:0000313" key="4">
    <source>
        <dbReference type="Proteomes" id="UP000317421"/>
    </source>
</evidence>
<proteinExistence type="inferred from homology"/>
<evidence type="ECO:0000313" key="3">
    <source>
        <dbReference type="EMBL" id="TWT95845.1"/>
    </source>
</evidence>
<dbReference type="Pfam" id="PF02397">
    <property type="entry name" value="Bac_transf"/>
    <property type="match status" value="1"/>
</dbReference>
<organism evidence="3 4">
    <name type="scientific">Botrimarina colliarenosi</name>
    <dbReference type="NCBI Taxonomy" id="2528001"/>
    <lineage>
        <taxon>Bacteria</taxon>
        <taxon>Pseudomonadati</taxon>
        <taxon>Planctomycetota</taxon>
        <taxon>Planctomycetia</taxon>
        <taxon>Pirellulales</taxon>
        <taxon>Lacipirellulaceae</taxon>
        <taxon>Botrimarina</taxon>
    </lineage>
</organism>
<gene>
    <name evidence="3" type="primary">epsL</name>
    <name evidence="3" type="ORF">Pla108_29220</name>
</gene>